<accession>A0ABT9IAK6</accession>
<name>A0ABT9IAK6_9ACTN</name>
<evidence type="ECO:0000313" key="1">
    <source>
        <dbReference type="EMBL" id="MDP5182603.1"/>
    </source>
</evidence>
<protein>
    <submittedName>
        <fullName evidence="1">Uncharacterized protein</fullName>
    </submittedName>
</protein>
<sequence length="46" mass="5184">MPTIRIAQDAAADELLSRDPLALLLGMLLDQHMHQRSNGESDRRRA</sequence>
<proteinExistence type="predicted"/>
<gene>
    <name evidence="1" type="ORF">QOZ88_08120</name>
</gene>
<keyword evidence="2" id="KW-1185">Reference proteome</keyword>
<organism evidence="1 2">
    <name type="scientific">Blastococcus carthaginiensis</name>
    <dbReference type="NCBI Taxonomy" id="3050034"/>
    <lineage>
        <taxon>Bacteria</taxon>
        <taxon>Bacillati</taxon>
        <taxon>Actinomycetota</taxon>
        <taxon>Actinomycetes</taxon>
        <taxon>Geodermatophilales</taxon>
        <taxon>Geodermatophilaceae</taxon>
        <taxon>Blastococcus</taxon>
    </lineage>
</organism>
<dbReference type="EMBL" id="JASNFN010000006">
    <property type="protein sequence ID" value="MDP5182603.1"/>
    <property type="molecule type" value="Genomic_DNA"/>
</dbReference>
<evidence type="ECO:0000313" key="2">
    <source>
        <dbReference type="Proteomes" id="UP001233673"/>
    </source>
</evidence>
<dbReference type="RefSeq" id="WP_305999286.1">
    <property type="nucleotide sequence ID" value="NZ_JASNFN010000006.1"/>
</dbReference>
<comment type="caution">
    <text evidence="1">The sequence shown here is derived from an EMBL/GenBank/DDBJ whole genome shotgun (WGS) entry which is preliminary data.</text>
</comment>
<reference evidence="2" key="1">
    <citation type="submission" date="2023-05" db="EMBL/GenBank/DDBJ databases">
        <title>Draft genome of Pseudofrankia sp. BMG5.37.</title>
        <authorList>
            <person name="Gtari M."/>
            <person name="Ghodhbane F."/>
            <person name="Sbissi I."/>
        </authorList>
    </citation>
    <scope>NUCLEOTIDE SEQUENCE [LARGE SCALE GENOMIC DNA]</scope>
    <source>
        <strain evidence="2">BMG 814</strain>
    </source>
</reference>
<dbReference type="Proteomes" id="UP001233673">
    <property type="component" value="Unassembled WGS sequence"/>
</dbReference>